<protein>
    <recommendedName>
        <fullName evidence="10">ethanolamine-phosphate cytidylyltransferase</fullName>
        <ecNumber evidence="10">2.7.7.14</ecNumber>
    </recommendedName>
    <alternativeName>
        <fullName evidence="11">CTP:phosphoethanolamine cytidylyltransferase</fullName>
    </alternativeName>
</protein>
<keyword evidence="8" id="KW-1208">Phospholipid metabolism</keyword>
<evidence type="ECO:0000256" key="1">
    <source>
        <dbReference type="ARBA" id="ARBA00005189"/>
    </source>
</evidence>
<dbReference type="InterPro" id="IPR004821">
    <property type="entry name" value="Cyt_trans-like"/>
</dbReference>
<sequence>MLQARQLGTELWVGIHSDEAILENKGPTVMNLDERVAAVDACRWSTKSIPHAPYVTQLSWISHYGCRYVVHGDDITSDSSGEDCYRFVKQAGRFKIVKRTPGISTTDLVGRMLLCTRSHFIKSLPSVLMGTEGNGSEDDKKKLGAEMRLRIHEYASDESGHKPLVEVWSYIPDQATPENLVQGVAPASDQTVVYVDGGFDLFTPGHMEFLKGVVEAESAKARSVGWFESLARDTRVAQQGRDYSPVYLIAGIHDDEVVNRWKGVNYPIMNIFERGLCVLQCKYISSLVFSAPFSPSKSFLDRLPYKVTAVYHGPTVSAPPGQDPYAEAKSLGIYKEVGSHPYADINATSIVDRILRSRAMYEERQRVKGVKGIGEEAVRRREEMEREKAEQDRKDLEELEKQK</sequence>
<name>A0A2P7ZY41_9PEZI</name>
<dbReference type="GO" id="GO:0004306">
    <property type="term" value="F:ethanolamine-phosphate cytidylyltransferase activity"/>
    <property type="evidence" value="ECO:0007669"/>
    <property type="project" value="UniProtKB-EC"/>
</dbReference>
<comment type="caution">
    <text evidence="14">The sequence shown here is derived from an EMBL/GenBank/DDBJ whole genome shotgun (WGS) entry which is preliminary data.</text>
</comment>
<evidence type="ECO:0000256" key="5">
    <source>
        <dbReference type="ARBA" id="ARBA00022695"/>
    </source>
</evidence>
<evidence type="ECO:0000259" key="13">
    <source>
        <dbReference type="Pfam" id="PF01467"/>
    </source>
</evidence>
<dbReference type="Pfam" id="PF01467">
    <property type="entry name" value="CTP_transf_like"/>
    <property type="match status" value="1"/>
</dbReference>
<evidence type="ECO:0000256" key="11">
    <source>
        <dbReference type="ARBA" id="ARBA00031473"/>
    </source>
</evidence>
<dbReference type="OrthoDB" id="40021at2759"/>
<keyword evidence="4 14" id="KW-0808">Transferase</keyword>
<dbReference type="InterPro" id="IPR014729">
    <property type="entry name" value="Rossmann-like_a/b/a_fold"/>
</dbReference>
<dbReference type="SUPFAM" id="SSF52374">
    <property type="entry name" value="Nucleotidylyl transferase"/>
    <property type="match status" value="2"/>
</dbReference>
<dbReference type="Proteomes" id="UP000243723">
    <property type="component" value="Unassembled WGS sequence"/>
</dbReference>
<evidence type="ECO:0000256" key="12">
    <source>
        <dbReference type="SAM" id="MobiDB-lite"/>
    </source>
</evidence>
<evidence type="ECO:0000256" key="9">
    <source>
        <dbReference type="ARBA" id="ARBA00024191"/>
    </source>
</evidence>
<keyword evidence="6" id="KW-0443">Lipid metabolism</keyword>
<evidence type="ECO:0000256" key="4">
    <source>
        <dbReference type="ARBA" id="ARBA00022679"/>
    </source>
</evidence>
<dbReference type="EMBL" id="NHZQ01000102">
    <property type="protein sequence ID" value="PSK53126.1"/>
    <property type="molecule type" value="Genomic_DNA"/>
</dbReference>
<keyword evidence="3" id="KW-0444">Lipid biosynthesis</keyword>
<comment type="pathway">
    <text evidence="1">Lipid metabolism.</text>
</comment>
<dbReference type="GO" id="GO:0005737">
    <property type="term" value="C:cytoplasm"/>
    <property type="evidence" value="ECO:0007669"/>
    <property type="project" value="TreeGrafter"/>
</dbReference>
<feature type="domain" description="Cytidyltransferase-like" evidence="13">
    <location>
        <begin position="3"/>
        <end position="109"/>
    </location>
</feature>
<dbReference type="UniPathway" id="UPA00558">
    <property type="reaction ID" value="UER00742"/>
</dbReference>
<keyword evidence="7" id="KW-0594">Phospholipid biosynthesis</keyword>
<comment type="pathway">
    <text evidence="9">Phospholipid metabolism; phosphatidylethanolamine biosynthesis; phosphatidylethanolamine from ethanolamine: step 2/3.</text>
</comment>
<dbReference type="STRING" id="40998.A0A2P7ZY41"/>
<evidence type="ECO:0000256" key="3">
    <source>
        <dbReference type="ARBA" id="ARBA00022516"/>
    </source>
</evidence>
<dbReference type="GO" id="GO:0006646">
    <property type="term" value="P:phosphatidylethanolamine biosynthetic process"/>
    <property type="evidence" value="ECO:0007669"/>
    <property type="project" value="UniProtKB-UniPathway"/>
</dbReference>
<dbReference type="InterPro" id="IPR044608">
    <property type="entry name" value="Ect1/PCYT2"/>
</dbReference>
<dbReference type="PANTHER" id="PTHR45780:SF2">
    <property type="entry name" value="ETHANOLAMINE-PHOSPHATE CYTIDYLYLTRANSFERASE"/>
    <property type="match status" value="1"/>
</dbReference>
<gene>
    <name evidence="14" type="ORF">B9Z65_3326</name>
</gene>
<evidence type="ECO:0000256" key="6">
    <source>
        <dbReference type="ARBA" id="ARBA00023098"/>
    </source>
</evidence>
<organism evidence="14 15">
    <name type="scientific">Elsinoe australis</name>
    <dbReference type="NCBI Taxonomy" id="40998"/>
    <lineage>
        <taxon>Eukaryota</taxon>
        <taxon>Fungi</taxon>
        <taxon>Dikarya</taxon>
        <taxon>Ascomycota</taxon>
        <taxon>Pezizomycotina</taxon>
        <taxon>Dothideomycetes</taxon>
        <taxon>Dothideomycetidae</taxon>
        <taxon>Myriangiales</taxon>
        <taxon>Elsinoaceae</taxon>
        <taxon>Elsinoe</taxon>
    </lineage>
</organism>
<evidence type="ECO:0000313" key="15">
    <source>
        <dbReference type="Proteomes" id="UP000243723"/>
    </source>
</evidence>
<dbReference type="AlphaFoldDB" id="A0A2P7ZY41"/>
<proteinExistence type="inferred from homology"/>
<feature type="region of interest" description="Disordered" evidence="12">
    <location>
        <begin position="370"/>
        <end position="403"/>
    </location>
</feature>
<keyword evidence="15" id="KW-1185">Reference proteome</keyword>
<dbReference type="PANTHER" id="PTHR45780">
    <property type="entry name" value="ETHANOLAMINE-PHOSPHATE CYTIDYLYLTRANSFERASE"/>
    <property type="match status" value="1"/>
</dbReference>
<evidence type="ECO:0000256" key="8">
    <source>
        <dbReference type="ARBA" id="ARBA00023264"/>
    </source>
</evidence>
<comment type="similarity">
    <text evidence="2">Belongs to the cytidylyltransferase family.</text>
</comment>
<dbReference type="EC" id="2.7.7.14" evidence="10"/>
<feature type="compositionally biased region" description="Basic and acidic residues" evidence="12">
    <location>
        <begin position="373"/>
        <end position="403"/>
    </location>
</feature>
<evidence type="ECO:0000256" key="10">
    <source>
        <dbReference type="ARBA" id="ARBA00024221"/>
    </source>
</evidence>
<evidence type="ECO:0000313" key="14">
    <source>
        <dbReference type="EMBL" id="PSK53126.1"/>
    </source>
</evidence>
<keyword evidence="5 14" id="KW-0548">Nucleotidyltransferase</keyword>
<dbReference type="Gene3D" id="3.40.50.620">
    <property type="entry name" value="HUPs"/>
    <property type="match status" value="2"/>
</dbReference>
<accession>A0A2P7ZY41</accession>
<evidence type="ECO:0000256" key="2">
    <source>
        <dbReference type="ARBA" id="ARBA00010101"/>
    </source>
</evidence>
<reference evidence="14 15" key="1">
    <citation type="submission" date="2017-05" db="EMBL/GenBank/DDBJ databases">
        <title>Draft genome sequence of Elsinoe australis.</title>
        <authorList>
            <person name="Cheng Q."/>
        </authorList>
    </citation>
    <scope>NUCLEOTIDE SEQUENCE [LARGE SCALE GENOMIC DNA]</scope>
    <source>
        <strain evidence="14 15">NL1</strain>
    </source>
</reference>
<evidence type="ECO:0000256" key="7">
    <source>
        <dbReference type="ARBA" id="ARBA00023209"/>
    </source>
</evidence>